<keyword evidence="3" id="KW-0813">Transport</keyword>
<evidence type="ECO:0000313" key="11">
    <source>
        <dbReference type="EMBL" id="QCI26186.1"/>
    </source>
</evidence>
<comment type="similarity">
    <text evidence="1">Belongs to the adrenodoxin/putidaredoxin family.</text>
</comment>
<comment type="cofactor">
    <cofactor evidence="9">
        <name>[2Fe-2S] cluster</name>
        <dbReference type="ChEBI" id="CHEBI:190135"/>
    </cofactor>
</comment>
<dbReference type="NCBIfam" id="TIGR02007">
    <property type="entry name" value="fdx_isc"/>
    <property type="match status" value="1"/>
</dbReference>
<evidence type="ECO:0000256" key="6">
    <source>
        <dbReference type="ARBA" id="ARBA00022982"/>
    </source>
</evidence>
<keyword evidence="4" id="KW-0001">2Fe-2S</keyword>
<reference evidence="11 12" key="1">
    <citation type="submission" date="2018-10" db="EMBL/GenBank/DDBJ databases">
        <title>Comparative functional genomics of the obligate endosymbiont Buchnera aphidicola.</title>
        <authorList>
            <person name="Chong R.A."/>
        </authorList>
    </citation>
    <scope>NUCLEOTIDE SEQUENCE [LARGE SCALE GENOMIC DNA]</scope>
    <source>
        <strain evidence="11 12">Ska</strain>
    </source>
</reference>
<feature type="domain" description="2Fe-2S ferredoxin-type" evidence="10">
    <location>
        <begin position="2"/>
        <end position="106"/>
    </location>
</feature>
<dbReference type="Gene3D" id="3.10.20.30">
    <property type="match status" value="1"/>
</dbReference>
<evidence type="ECO:0000256" key="3">
    <source>
        <dbReference type="ARBA" id="ARBA00022448"/>
    </source>
</evidence>
<dbReference type="PROSITE" id="PS00814">
    <property type="entry name" value="ADX"/>
    <property type="match status" value="1"/>
</dbReference>
<keyword evidence="8" id="KW-0411">Iron-sulfur</keyword>
<evidence type="ECO:0000256" key="7">
    <source>
        <dbReference type="ARBA" id="ARBA00023004"/>
    </source>
</evidence>
<evidence type="ECO:0000256" key="4">
    <source>
        <dbReference type="ARBA" id="ARBA00022714"/>
    </source>
</evidence>
<dbReference type="CDD" id="cd00207">
    <property type="entry name" value="fer2"/>
    <property type="match status" value="1"/>
</dbReference>
<evidence type="ECO:0000256" key="9">
    <source>
        <dbReference type="ARBA" id="ARBA00034078"/>
    </source>
</evidence>
<keyword evidence="7" id="KW-0408">Iron</keyword>
<gene>
    <name evidence="11" type="primary">fdx</name>
    <name evidence="11" type="ORF">D9V78_02135</name>
</gene>
<dbReference type="Pfam" id="PF00111">
    <property type="entry name" value="Fer2"/>
    <property type="match status" value="1"/>
</dbReference>
<accession>A0A4D6Y8C8</accession>
<dbReference type="EMBL" id="CP032999">
    <property type="protein sequence ID" value="QCI26186.1"/>
    <property type="molecule type" value="Genomic_DNA"/>
</dbReference>
<evidence type="ECO:0000256" key="2">
    <source>
        <dbReference type="ARBA" id="ARBA00019395"/>
    </source>
</evidence>
<dbReference type="PROSITE" id="PS51085">
    <property type="entry name" value="2FE2S_FER_2"/>
    <property type="match status" value="1"/>
</dbReference>
<dbReference type="InterPro" id="IPR018298">
    <property type="entry name" value="Adrenodoxin_Fe-S_BS"/>
</dbReference>
<dbReference type="SUPFAM" id="SSF54292">
    <property type="entry name" value="2Fe-2S ferredoxin-like"/>
    <property type="match status" value="1"/>
</dbReference>
<dbReference type="InterPro" id="IPR001041">
    <property type="entry name" value="2Fe-2S_ferredoxin-type"/>
</dbReference>
<dbReference type="GO" id="GO:0046872">
    <property type="term" value="F:metal ion binding"/>
    <property type="evidence" value="ECO:0007669"/>
    <property type="project" value="UniProtKB-KW"/>
</dbReference>
<dbReference type="PRINTS" id="PR00355">
    <property type="entry name" value="ADRENODOXIN"/>
</dbReference>
<dbReference type="InterPro" id="IPR011536">
    <property type="entry name" value="Fdx_isc"/>
</dbReference>
<keyword evidence="5" id="KW-0479">Metal-binding</keyword>
<evidence type="ECO:0000259" key="10">
    <source>
        <dbReference type="PROSITE" id="PS51085"/>
    </source>
</evidence>
<evidence type="ECO:0000313" key="12">
    <source>
        <dbReference type="Proteomes" id="UP000298685"/>
    </source>
</evidence>
<dbReference type="InterPro" id="IPR001055">
    <property type="entry name" value="Adrenodoxin-like"/>
</dbReference>
<evidence type="ECO:0000256" key="8">
    <source>
        <dbReference type="ARBA" id="ARBA00023014"/>
    </source>
</evidence>
<dbReference type="PANTHER" id="PTHR23426:SF65">
    <property type="entry name" value="FERREDOXIN-2, MITOCHONDRIAL"/>
    <property type="match status" value="1"/>
</dbReference>
<dbReference type="AlphaFoldDB" id="A0A4D6Y8C8"/>
<proteinExistence type="inferred from homology"/>
<name>A0A4D6Y8C8_9GAMM</name>
<dbReference type="Proteomes" id="UP000298685">
    <property type="component" value="Chromosome"/>
</dbReference>
<dbReference type="InterPro" id="IPR012675">
    <property type="entry name" value="Beta-grasp_dom_sf"/>
</dbReference>
<dbReference type="GO" id="GO:0009055">
    <property type="term" value="F:electron transfer activity"/>
    <property type="evidence" value="ECO:0007669"/>
    <property type="project" value="InterPro"/>
</dbReference>
<sequence length="106" mass="12005">MSKIIFLPNKNLIPKKKSFIMTIGKTILDIALKNNIHMQHACEKSCACSTCHCIIRKGYDALSEITEKEDDVLDKAYGVEYYSRLACQAKIINLNTDIEVEIPDVK</sequence>
<evidence type="ECO:0000256" key="5">
    <source>
        <dbReference type="ARBA" id="ARBA00022723"/>
    </source>
</evidence>
<dbReference type="GO" id="GO:0051537">
    <property type="term" value="F:2 iron, 2 sulfur cluster binding"/>
    <property type="evidence" value="ECO:0007669"/>
    <property type="project" value="UniProtKB-KW"/>
</dbReference>
<dbReference type="GO" id="GO:0005829">
    <property type="term" value="C:cytosol"/>
    <property type="evidence" value="ECO:0007669"/>
    <property type="project" value="TreeGrafter"/>
</dbReference>
<keyword evidence="6" id="KW-0249">Electron transport</keyword>
<dbReference type="PANTHER" id="PTHR23426">
    <property type="entry name" value="FERREDOXIN/ADRENODOXIN"/>
    <property type="match status" value="1"/>
</dbReference>
<protein>
    <recommendedName>
        <fullName evidence="2">2Fe-2S ferredoxin</fullName>
    </recommendedName>
</protein>
<dbReference type="OrthoDB" id="9793027at2"/>
<organism evidence="11 12">
    <name type="scientific">Buchnera aphidicola</name>
    <name type="common">Sarucallis kahawaluokalani</name>
    <dbReference type="NCBI Taxonomy" id="1241878"/>
    <lineage>
        <taxon>Bacteria</taxon>
        <taxon>Pseudomonadati</taxon>
        <taxon>Pseudomonadota</taxon>
        <taxon>Gammaproteobacteria</taxon>
        <taxon>Enterobacterales</taxon>
        <taxon>Erwiniaceae</taxon>
        <taxon>Buchnera</taxon>
    </lineage>
</organism>
<dbReference type="InterPro" id="IPR036010">
    <property type="entry name" value="2Fe-2S_ferredoxin-like_sf"/>
</dbReference>
<dbReference type="RefSeq" id="WP_158350948.1">
    <property type="nucleotide sequence ID" value="NZ_CP032999.1"/>
</dbReference>
<evidence type="ECO:0000256" key="1">
    <source>
        <dbReference type="ARBA" id="ARBA00010914"/>
    </source>
</evidence>
<dbReference type="GO" id="GO:0140647">
    <property type="term" value="P:P450-containing electron transport chain"/>
    <property type="evidence" value="ECO:0007669"/>
    <property type="project" value="InterPro"/>
</dbReference>